<feature type="domain" description="Aminotransferase class V" evidence="2">
    <location>
        <begin position="112"/>
        <end position="474"/>
    </location>
</feature>
<evidence type="ECO:0000259" key="2">
    <source>
        <dbReference type="Pfam" id="PF00266"/>
    </source>
</evidence>
<protein>
    <submittedName>
        <fullName evidence="4">tRNA-cytidine 32 2-sulfurtransferase</fullName>
    </submittedName>
</protein>
<proteinExistence type="predicted"/>
<dbReference type="Pfam" id="PF00266">
    <property type="entry name" value="Aminotran_5"/>
    <property type="match status" value="1"/>
</dbReference>
<dbReference type="Gene3D" id="3.40.640.10">
    <property type="entry name" value="Type I PLP-dependent aspartate aminotransferase-like (Major domain)"/>
    <property type="match status" value="1"/>
</dbReference>
<dbReference type="Proteomes" id="UP001651158">
    <property type="component" value="Unassembled WGS sequence"/>
</dbReference>
<evidence type="ECO:0000313" key="4">
    <source>
        <dbReference type="EMBL" id="KAL5112837.1"/>
    </source>
</evidence>
<comment type="caution">
    <text evidence="4">The sequence shown here is derived from an EMBL/GenBank/DDBJ whole genome shotgun (WGS) entry which is preliminary data.</text>
</comment>
<dbReference type="Pfam" id="PF01171">
    <property type="entry name" value="ATP_bind_3"/>
    <property type="match status" value="1"/>
</dbReference>
<reference evidence="4 5" key="1">
    <citation type="journal article" date="2022" name="Front. Cell. Infect. Microbiol.">
        <title>The Genomes of Two Strains of Taenia crassiceps the Animal Model for the Study of Human Cysticercosis.</title>
        <authorList>
            <person name="Bobes R.J."/>
            <person name="Estrada K."/>
            <person name="Rios-Valencia D.G."/>
            <person name="Calderon-Gallegos A."/>
            <person name="de la Torre P."/>
            <person name="Carrero J.C."/>
            <person name="Sanchez-Flores A."/>
            <person name="Laclette J.P."/>
        </authorList>
    </citation>
    <scope>NUCLEOTIDE SEQUENCE [LARGE SCALE GENOMIC DNA]</scope>
    <source>
        <strain evidence="4">WFUcys</strain>
    </source>
</reference>
<feature type="region of interest" description="Disordered" evidence="1">
    <location>
        <begin position="691"/>
        <end position="746"/>
    </location>
</feature>
<accession>A0ABR4QT98</accession>
<dbReference type="CDD" id="cd24138">
    <property type="entry name" value="TtcA-like"/>
    <property type="match status" value="1"/>
</dbReference>
<dbReference type="InterPro" id="IPR000192">
    <property type="entry name" value="Aminotrans_V_dom"/>
</dbReference>
<dbReference type="EMBL" id="JAKROA010000001">
    <property type="protein sequence ID" value="KAL5112837.1"/>
    <property type="molecule type" value="Genomic_DNA"/>
</dbReference>
<dbReference type="PANTHER" id="PTHR43686">
    <property type="entry name" value="SULFURTRANSFERASE-RELATED"/>
    <property type="match status" value="1"/>
</dbReference>
<sequence length="1100" mass="122931">MRRSIGATSAADRLASGHRQFYTLPKIPDLSNVDSAIYRILSNNTRSSISEGRNEVENQGFESIEDFFDYINRSVIGYNKVFTGVFGDRRVIYCDYIASGRSLSFIEDFIYNEVLPDYGNTHTMTSVTSLQTTMYRHEAKDIVRNAVRASDYDAVFFVGSGCTGAVHKLIHNLHLEKPPIVITGPFEHHSNMLPWRHLAAKIVRLNTNKCGNVSIRHLEEVLSTERRKANELGCSLIVCLAAASNVTGILVDVDKFSALVHRHGGLVFWDYATAAPYVRIDMNPIVSGPNHGLVYKDAVYFSMHKFVGGVQTPGVLIAKKILFKAGERHPDGCGGGSVCFVRRNHQVYLKDVEEREEGGTPAIVESIRAGLVMQLKEAVTPEVIVSREEAIVRRAWVRFKSSPNLLVLGGDEAPRLPIFSVVVRHVFPDTSMSRGQQQLMPCDRPMFLHHTFVAALLNDLFGIQCRAGCVCAGPYAMDLLGIDEPLAKLYEDALVSSELSDCHFQKNVDNTSCEVLRPGFTRFSIPYFMSDEEANFVLEAVCFVADYGWAFLPLYSYDVMTGEWKHRQHDQLEDRQWLGHIKYTKDGMVWRRAKVKARGALPKNLQDCLMAAKVELKRAVDFVTSAEVSPVPDVTANFDGIGQKLRWFVLPCEAAAQMRGEINLLAIPTGPASPWKPGTMDPCTNATALTTSQKSLPSHRPNAATTSPVSHQATRSSSHATHHRSPVRSASPRHHNRRPNSSSQQHLFSLARPMSPNFSALHNEPKSHAKCKNNIQQENNSHASYESTVQIIYKRRQSTSFGSIAKRLNDEDPDELEAGANGFRGPYASSSFSESPSANCLRVNKRGERTLWRRLFKQLYGLLVKAIKDFDMIHPGDQILICLSGGKDSLPLLHCKHSYQAACLRRLDCLPLEIGAVTVDPGSSAFDLRPRIPFLTELGVKYFYEEQNVMAKASELGGQCSSICNFCSRVKRGWIYAVALRHGCSVIALGQHLNDLAESCLVSRFHNGEMNTMKANYNTQTKSLRVIRPSTYIREKNTRAFPKRMGPPTYFKMPKERMQAKRVPGDYENIFLRLFSSLQATTLPLVSRVLASDTKKTNTD</sequence>
<evidence type="ECO:0000259" key="3">
    <source>
        <dbReference type="Pfam" id="PF01171"/>
    </source>
</evidence>
<evidence type="ECO:0000313" key="5">
    <source>
        <dbReference type="Proteomes" id="UP001651158"/>
    </source>
</evidence>
<feature type="domain" description="tRNA(Ile)-lysidine/2-thiocytidine synthase N-terminal" evidence="3">
    <location>
        <begin position="878"/>
        <end position="1036"/>
    </location>
</feature>
<dbReference type="PANTHER" id="PTHR43686:SF1">
    <property type="entry name" value="AMINOTRAN_5 DOMAIN-CONTAINING PROTEIN"/>
    <property type="match status" value="1"/>
</dbReference>
<feature type="compositionally biased region" description="Low complexity" evidence="1">
    <location>
        <begin position="710"/>
        <end position="719"/>
    </location>
</feature>
<dbReference type="Gene3D" id="3.40.50.620">
    <property type="entry name" value="HUPs"/>
    <property type="match status" value="1"/>
</dbReference>
<keyword evidence="5" id="KW-1185">Reference proteome</keyword>
<dbReference type="SUPFAM" id="SSF52402">
    <property type="entry name" value="Adenine nucleotide alpha hydrolases-like"/>
    <property type="match status" value="1"/>
</dbReference>
<dbReference type="Gene3D" id="3.90.1150.10">
    <property type="entry name" value="Aspartate Aminotransferase, domain 1"/>
    <property type="match status" value="1"/>
</dbReference>
<organism evidence="4 5">
    <name type="scientific">Taenia crassiceps</name>
    <dbReference type="NCBI Taxonomy" id="6207"/>
    <lineage>
        <taxon>Eukaryota</taxon>
        <taxon>Metazoa</taxon>
        <taxon>Spiralia</taxon>
        <taxon>Lophotrochozoa</taxon>
        <taxon>Platyhelminthes</taxon>
        <taxon>Cestoda</taxon>
        <taxon>Eucestoda</taxon>
        <taxon>Cyclophyllidea</taxon>
        <taxon>Taeniidae</taxon>
        <taxon>Taenia</taxon>
    </lineage>
</organism>
<gene>
    <name evidence="4" type="ORF">TcWFU_008933</name>
</gene>
<dbReference type="InterPro" id="IPR015422">
    <property type="entry name" value="PyrdxlP-dep_Trfase_small"/>
</dbReference>
<dbReference type="InterPro" id="IPR015421">
    <property type="entry name" value="PyrdxlP-dep_Trfase_major"/>
</dbReference>
<evidence type="ECO:0000256" key="1">
    <source>
        <dbReference type="SAM" id="MobiDB-lite"/>
    </source>
</evidence>
<dbReference type="InterPro" id="IPR015424">
    <property type="entry name" value="PyrdxlP-dep_Trfase"/>
</dbReference>
<dbReference type="InterPro" id="IPR011063">
    <property type="entry name" value="TilS/TtcA_N"/>
</dbReference>
<name>A0ABR4QT98_9CEST</name>
<dbReference type="InterPro" id="IPR014729">
    <property type="entry name" value="Rossmann-like_a/b/a_fold"/>
</dbReference>
<dbReference type="SUPFAM" id="SSF53383">
    <property type="entry name" value="PLP-dependent transferases"/>
    <property type="match status" value="1"/>
</dbReference>
<feature type="compositionally biased region" description="Basic residues" evidence="1">
    <location>
        <begin position="720"/>
        <end position="738"/>
    </location>
</feature>